<proteinExistence type="predicted"/>
<dbReference type="EMBL" id="KE124035">
    <property type="protein sequence ID" value="EPB84562.1"/>
    <property type="molecule type" value="Genomic_DNA"/>
</dbReference>
<dbReference type="PANTHER" id="PTHR31941">
    <property type="entry name" value="CYTOSKELETAL SIGNALING PROTEIN SLM1"/>
    <property type="match status" value="1"/>
</dbReference>
<dbReference type="InterPro" id="IPR011993">
    <property type="entry name" value="PH-like_dom_sf"/>
</dbReference>
<evidence type="ECO:0000313" key="5">
    <source>
        <dbReference type="EMBL" id="EPB84562.1"/>
    </source>
</evidence>
<dbReference type="Pfam" id="PF20400">
    <property type="entry name" value="BAR_4"/>
    <property type="match status" value="1"/>
</dbReference>
<feature type="compositionally biased region" description="Polar residues" evidence="2">
    <location>
        <begin position="76"/>
        <end position="102"/>
    </location>
</feature>
<evidence type="ECO:0000256" key="2">
    <source>
        <dbReference type="SAM" id="MobiDB-lite"/>
    </source>
</evidence>
<dbReference type="Gene3D" id="1.20.1270.60">
    <property type="entry name" value="Arfaptin homology (AH) domain/BAR domain"/>
    <property type="match status" value="1"/>
</dbReference>
<evidence type="ECO:0008006" key="7">
    <source>
        <dbReference type="Google" id="ProtNLM"/>
    </source>
</evidence>
<evidence type="ECO:0000259" key="3">
    <source>
        <dbReference type="Pfam" id="PF20399"/>
    </source>
</evidence>
<organism evidence="5 6">
    <name type="scientific">Mucor circinelloides f. circinelloides (strain 1006PhL)</name>
    <name type="common">Mucormycosis agent</name>
    <name type="synonym">Calyptromyces circinelloides</name>
    <dbReference type="NCBI Taxonomy" id="1220926"/>
    <lineage>
        <taxon>Eukaryota</taxon>
        <taxon>Fungi</taxon>
        <taxon>Fungi incertae sedis</taxon>
        <taxon>Mucoromycota</taxon>
        <taxon>Mucoromycotina</taxon>
        <taxon>Mucoromycetes</taxon>
        <taxon>Mucorales</taxon>
        <taxon>Mucorineae</taxon>
        <taxon>Mucoraceae</taxon>
        <taxon>Mucor</taxon>
    </lineage>
</organism>
<reference evidence="6" key="1">
    <citation type="submission" date="2013-05" db="EMBL/GenBank/DDBJ databases">
        <title>The Genome sequence of Mucor circinelloides f. circinelloides 1006PhL.</title>
        <authorList>
            <consortium name="The Broad Institute Genomics Platform"/>
            <person name="Cuomo C."/>
            <person name="Earl A."/>
            <person name="Findley K."/>
            <person name="Lee S.C."/>
            <person name="Walker B."/>
            <person name="Young S."/>
            <person name="Zeng Q."/>
            <person name="Gargeya S."/>
            <person name="Fitzgerald M."/>
            <person name="Haas B."/>
            <person name="Abouelleil A."/>
            <person name="Allen A.W."/>
            <person name="Alvarado L."/>
            <person name="Arachchi H.M."/>
            <person name="Berlin A.M."/>
            <person name="Chapman S.B."/>
            <person name="Gainer-Dewar J."/>
            <person name="Goldberg J."/>
            <person name="Griggs A."/>
            <person name="Gujja S."/>
            <person name="Hansen M."/>
            <person name="Howarth C."/>
            <person name="Imamovic A."/>
            <person name="Ireland A."/>
            <person name="Larimer J."/>
            <person name="McCowan C."/>
            <person name="Murphy C."/>
            <person name="Pearson M."/>
            <person name="Poon T.W."/>
            <person name="Priest M."/>
            <person name="Roberts A."/>
            <person name="Saif S."/>
            <person name="Shea T."/>
            <person name="Sisk P."/>
            <person name="Sykes S."/>
            <person name="Wortman J."/>
            <person name="Nusbaum C."/>
            <person name="Birren B."/>
        </authorList>
    </citation>
    <scope>NUCLEOTIDE SEQUENCE [LARGE SCALE GENOMIC DNA]</scope>
    <source>
        <strain evidence="6">1006PhL</strain>
    </source>
</reference>
<feature type="region of interest" description="Disordered" evidence="2">
    <location>
        <begin position="67"/>
        <end position="109"/>
    </location>
</feature>
<feature type="domain" description="SLM1/RGC1-like BAR-like" evidence="4">
    <location>
        <begin position="196"/>
        <end position="386"/>
    </location>
</feature>
<dbReference type="OrthoDB" id="5598057at2759"/>
<dbReference type="PANTHER" id="PTHR31941:SF1">
    <property type="entry name" value="CYTOSKELETAL SIGNALING PROTEIN SLM1"/>
    <property type="match status" value="1"/>
</dbReference>
<feature type="region of interest" description="Disordered" evidence="2">
    <location>
        <begin position="546"/>
        <end position="567"/>
    </location>
</feature>
<name>S2J852_MUCC1</name>
<evidence type="ECO:0000256" key="1">
    <source>
        <dbReference type="ARBA" id="ARBA00022553"/>
    </source>
</evidence>
<dbReference type="InterPro" id="IPR046868">
    <property type="entry name" value="BAR_4"/>
</dbReference>
<feature type="compositionally biased region" description="Polar residues" evidence="2">
    <location>
        <begin position="579"/>
        <end position="598"/>
    </location>
</feature>
<dbReference type="VEuPathDB" id="FungiDB:HMPREF1544_08657"/>
<dbReference type="InParanoid" id="S2J852"/>
<keyword evidence="6" id="KW-1185">Reference proteome</keyword>
<dbReference type="STRING" id="1220926.S2J852"/>
<gene>
    <name evidence="5" type="ORF">HMPREF1544_08657</name>
</gene>
<dbReference type="Pfam" id="PF20399">
    <property type="entry name" value="PH_20"/>
    <property type="match status" value="1"/>
</dbReference>
<sequence length="724" mass="81004">MATIDTETPMPQHDINTYQNKVIPITEKTEQPQQPSLMTPPMSPINTSANKGSLKISAGQTGLPWLTKDADAEGFSPTTMQQSPQEMSATPSPTQDSINSAASPPPKFMARPRTASVIRFPTRKRTMQKHIYTMKDGLDPVKVLCNRLSSWQVSVKYLLSMFHSIKKVESNTGKGYRKIDSKSTIPVKIKDQFKSSHGVQDAWSAFRQYTRENSLIHQDFVDFIENEIVPTLHIILKDIHAMMQSLKQNKDLRTNTLWECRKKADKVITQLNSDIYSTVTAQEKAKNSYVIPKSRDPLLSKYVVIHTIRDLYKQENRLHKDFLETQDSYRRFEQEKIINVYTELFQTFERYRIQHRLENLEGVAKVAGIFNAIETDAEWMDFVQHHDNELVKSNAAFKDEQALDFPNASHPLVQPLAIGVLQRHHGKKWHEEYYVLSPVGLLHRFKSEQDLLNAPLRPEATMFVPQCTILINSTSQLLELKGKVLGSLFGSKKLVELSSSDSVFIKQWIDIMGPMAIQQETAVINTPLPPQQYHQQDAVVADNRSIHSKVQAENEPESSNLGGVTQDGAVASTSADTAMQPIDQGNTTNAFQPITNIPASDHHHNNSSFNNHYDDEDDSDHDFARQTVEYSTHSPAAAAAEPSNANNLFHTASTTASCSDPAMTNTGPSTPTEAMAAVQEKQDDAHTPLPSDTKDANTVATTPLRMPGGGPTREGSDIFWDTSA</sequence>
<dbReference type="Gene3D" id="2.30.29.30">
    <property type="entry name" value="Pleckstrin-homology domain (PH domain)/Phosphotyrosine-binding domain (PTB)"/>
    <property type="match status" value="1"/>
</dbReference>
<feature type="domain" description="SLM1/RGC1-like PH" evidence="3">
    <location>
        <begin position="405"/>
        <end position="475"/>
    </location>
</feature>
<dbReference type="InterPro" id="IPR027267">
    <property type="entry name" value="AH/BAR_dom_sf"/>
</dbReference>
<dbReference type="eggNOG" id="ENOG502QRAF">
    <property type="taxonomic scope" value="Eukaryota"/>
</dbReference>
<protein>
    <recommendedName>
        <fullName evidence="7">PH domain-containing protein</fullName>
    </recommendedName>
</protein>
<evidence type="ECO:0000259" key="4">
    <source>
        <dbReference type="Pfam" id="PF20400"/>
    </source>
</evidence>
<dbReference type="SUPFAM" id="SSF103657">
    <property type="entry name" value="BAR/IMD domain-like"/>
    <property type="match status" value="1"/>
</dbReference>
<feature type="region of interest" description="Disordered" evidence="2">
    <location>
        <begin position="30"/>
        <end position="54"/>
    </location>
</feature>
<dbReference type="AlphaFoldDB" id="S2J852"/>
<dbReference type="Proteomes" id="UP000014254">
    <property type="component" value="Unassembled WGS sequence"/>
</dbReference>
<dbReference type="InterPro" id="IPR046869">
    <property type="entry name" value="SLM1/RGC1-like_PH"/>
</dbReference>
<feature type="region of interest" description="Disordered" evidence="2">
    <location>
        <begin position="653"/>
        <end position="724"/>
    </location>
</feature>
<evidence type="ECO:0000313" key="6">
    <source>
        <dbReference type="Proteomes" id="UP000014254"/>
    </source>
</evidence>
<feature type="compositionally biased region" description="Polar residues" evidence="2">
    <location>
        <begin position="653"/>
        <end position="672"/>
    </location>
</feature>
<accession>S2J852</accession>
<dbReference type="OMA" id="KVGNAFH"/>
<keyword evidence="1" id="KW-0597">Phosphoprotein</keyword>
<feature type="region of interest" description="Disordered" evidence="2">
    <location>
        <begin position="579"/>
        <end position="620"/>
    </location>
</feature>